<accession>A0A061G5D9</accession>
<protein>
    <submittedName>
        <fullName evidence="2">Uncharacterized protein</fullName>
    </submittedName>
</protein>
<dbReference type="HOGENOM" id="CLU_1899990_0_0_1"/>
<reference evidence="2 3" key="1">
    <citation type="journal article" date="2013" name="Genome Biol.">
        <title>The genome sequence of the most widely cultivated cacao type and its use to identify candidate genes regulating pod color.</title>
        <authorList>
            <person name="Motamayor J.C."/>
            <person name="Mockaitis K."/>
            <person name="Schmutz J."/>
            <person name="Haiminen N."/>
            <person name="Iii D.L."/>
            <person name="Cornejo O."/>
            <person name="Findley S.D."/>
            <person name="Zheng P."/>
            <person name="Utro F."/>
            <person name="Royaert S."/>
            <person name="Saski C."/>
            <person name="Jenkins J."/>
            <person name="Podicheti R."/>
            <person name="Zhao M."/>
            <person name="Scheffler B.E."/>
            <person name="Stack J.C."/>
            <person name="Feltus F.A."/>
            <person name="Mustiga G.M."/>
            <person name="Amores F."/>
            <person name="Phillips W."/>
            <person name="Marelli J.P."/>
            <person name="May G.D."/>
            <person name="Shapiro H."/>
            <person name="Ma J."/>
            <person name="Bustamante C.D."/>
            <person name="Schnell R.J."/>
            <person name="Main D."/>
            <person name="Gilbert D."/>
            <person name="Parida L."/>
            <person name="Kuhn D.N."/>
        </authorList>
    </citation>
    <scope>NUCLEOTIDE SEQUENCE [LARGE SCALE GENOMIC DNA]</scope>
    <source>
        <strain evidence="3">cv. Matina 1-6</strain>
    </source>
</reference>
<keyword evidence="1" id="KW-0472">Membrane</keyword>
<name>A0A061G5D9_THECC</name>
<evidence type="ECO:0000313" key="2">
    <source>
        <dbReference type="EMBL" id="EOY24781.1"/>
    </source>
</evidence>
<dbReference type="Proteomes" id="UP000026915">
    <property type="component" value="Chromosome 3"/>
</dbReference>
<evidence type="ECO:0000256" key="1">
    <source>
        <dbReference type="SAM" id="Phobius"/>
    </source>
</evidence>
<gene>
    <name evidence="2" type="ORF">TCM_016280</name>
</gene>
<organism evidence="2 3">
    <name type="scientific">Theobroma cacao</name>
    <name type="common">Cacao</name>
    <name type="synonym">Cocoa</name>
    <dbReference type="NCBI Taxonomy" id="3641"/>
    <lineage>
        <taxon>Eukaryota</taxon>
        <taxon>Viridiplantae</taxon>
        <taxon>Streptophyta</taxon>
        <taxon>Embryophyta</taxon>
        <taxon>Tracheophyta</taxon>
        <taxon>Spermatophyta</taxon>
        <taxon>Magnoliopsida</taxon>
        <taxon>eudicotyledons</taxon>
        <taxon>Gunneridae</taxon>
        <taxon>Pentapetalae</taxon>
        <taxon>rosids</taxon>
        <taxon>malvids</taxon>
        <taxon>Malvales</taxon>
        <taxon>Malvaceae</taxon>
        <taxon>Byttnerioideae</taxon>
        <taxon>Theobroma</taxon>
    </lineage>
</organism>
<dbReference type="Gramene" id="EOY24781">
    <property type="protein sequence ID" value="EOY24781"/>
    <property type="gene ID" value="TCM_016280"/>
</dbReference>
<sequence>MAPGFISGFHQGSGLMLATFLLLFSLSFSIVINGLERQKSFQDLDLEQLRILNKPFLKSIKTDECCVNIDKQPAFDHPLLKNHQIQVFPLPLYLYYRRTSVKPEWLLKHVWLSNPTIIIIHQCHHLYIIYCYPL</sequence>
<dbReference type="AlphaFoldDB" id="A0A061G5D9"/>
<feature type="transmembrane region" description="Helical" evidence="1">
    <location>
        <begin position="12"/>
        <end position="32"/>
    </location>
</feature>
<keyword evidence="1" id="KW-0812">Transmembrane</keyword>
<dbReference type="STRING" id="3641.A0A061G5D9"/>
<proteinExistence type="predicted"/>
<dbReference type="InParanoid" id="A0A061G5D9"/>
<keyword evidence="1" id="KW-1133">Transmembrane helix</keyword>
<keyword evidence="3" id="KW-1185">Reference proteome</keyword>
<dbReference type="EMBL" id="CM001881">
    <property type="protein sequence ID" value="EOY24781.1"/>
    <property type="molecule type" value="Genomic_DNA"/>
</dbReference>
<evidence type="ECO:0000313" key="3">
    <source>
        <dbReference type="Proteomes" id="UP000026915"/>
    </source>
</evidence>